<comment type="caution">
    <text evidence="4">The sequence shown here is derived from an EMBL/GenBank/DDBJ whole genome shotgun (WGS) entry which is preliminary data.</text>
</comment>
<dbReference type="InterPro" id="IPR008030">
    <property type="entry name" value="NmrA-like"/>
</dbReference>
<dbReference type="InterPro" id="IPR051609">
    <property type="entry name" value="NmrA/Isoflavone_reductase-like"/>
</dbReference>
<evidence type="ECO:0000256" key="2">
    <source>
        <dbReference type="ARBA" id="ARBA00023002"/>
    </source>
</evidence>
<evidence type="ECO:0000313" key="5">
    <source>
        <dbReference type="Proteomes" id="UP000813444"/>
    </source>
</evidence>
<dbReference type="InterPro" id="IPR045312">
    <property type="entry name" value="PCBER-like"/>
</dbReference>
<dbReference type="PANTHER" id="PTHR47706:SF1">
    <property type="entry name" value="CIPA-LIKE, PUTATIVE (AFU_ORTHOLOGUE AFUA_1G12460)-RELATED"/>
    <property type="match status" value="1"/>
</dbReference>
<dbReference type="Gene3D" id="3.40.50.720">
    <property type="entry name" value="NAD(P)-binding Rossmann-like Domain"/>
    <property type="match status" value="1"/>
</dbReference>
<proteinExistence type="predicted"/>
<evidence type="ECO:0000313" key="4">
    <source>
        <dbReference type="EMBL" id="KAH7305994.1"/>
    </source>
</evidence>
<dbReference type="CDD" id="cd05259">
    <property type="entry name" value="PCBER_SDR_a"/>
    <property type="match status" value="1"/>
</dbReference>
<dbReference type="OrthoDB" id="9974981at2759"/>
<name>A0A8K0SGY1_9HYPO</name>
<evidence type="ECO:0000259" key="3">
    <source>
        <dbReference type="Pfam" id="PF05368"/>
    </source>
</evidence>
<dbReference type="AlphaFoldDB" id="A0A8K0SGY1"/>
<dbReference type="Pfam" id="PF05368">
    <property type="entry name" value="NmrA"/>
    <property type="match status" value="1"/>
</dbReference>
<keyword evidence="1" id="KW-0521">NADP</keyword>
<keyword evidence="2" id="KW-0560">Oxidoreductase</keyword>
<accession>A0A8K0SGY1</accession>
<gene>
    <name evidence="4" type="ORF">B0I35DRAFT_111245</name>
</gene>
<dbReference type="GO" id="GO:0016491">
    <property type="term" value="F:oxidoreductase activity"/>
    <property type="evidence" value="ECO:0007669"/>
    <property type="project" value="UniProtKB-KW"/>
</dbReference>
<sequence>MSSIKTVTLVGGSGSLGSVVLQKLLASEFDVQVIRRTGSKATFPDTVKVVDVDISSVEALTAALTGQDAVVSTVSDFLAQIPLIDAALAAGVKRILPSEFGCDLDHPKVAQLPVFGHKVQVVNYLREKCPGSALSYTLVRNCAFLDWGVQYNFIINYSEYKPSVFGSGDTTFSATSLASVADAVVGVLRKPEETKDRAVYVEDTKLTQNKLVEIGKQVAPEKPWAVTSANLDDVTAAADARLAKGIIDAETMVPYLFRAIFDESYGSNWEKTDNELLGLKGKTDDEVAAIVKQYIK</sequence>
<dbReference type="PANTHER" id="PTHR47706">
    <property type="entry name" value="NMRA-LIKE FAMILY PROTEIN"/>
    <property type="match status" value="1"/>
</dbReference>
<dbReference type="InterPro" id="IPR036291">
    <property type="entry name" value="NAD(P)-bd_dom_sf"/>
</dbReference>
<dbReference type="SUPFAM" id="SSF51735">
    <property type="entry name" value="NAD(P)-binding Rossmann-fold domains"/>
    <property type="match status" value="1"/>
</dbReference>
<reference evidence="4" key="1">
    <citation type="journal article" date="2021" name="Nat. Commun.">
        <title>Genetic determinants of endophytism in the Arabidopsis root mycobiome.</title>
        <authorList>
            <person name="Mesny F."/>
            <person name="Miyauchi S."/>
            <person name="Thiergart T."/>
            <person name="Pickel B."/>
            <person name="Atanasova L."/>
            <person name="Karlsson M."/>
            <person name="Huettel B."/>
            <person name="Barry K.W."/>
            <person name="Haridas S."/>
            <person name="Chen C."/>
            <person name="Bauer D."/>
            <person name="Andreopoulos W."/>
            <person name="Pangilinan J."/>
            <person name="LaButti K."/>
            <person name="Riley R."/>
            <person name="Lipzen A."/>
            <person name="Clum A."/>
            <person name="Drula E."/>
            <person name="Henrissat B."/>
            <person name="Kohler A."/>
            <person name="Grigoriev I.V."/>
            <person name="Martin F.M."/>
            <person name="Hacquard S."/>
        </authorList>
    </citation>
    <scope>NUCLEOTIDE SEQUENCE</scope>
    <source>
        <strain evidence="4">MPI-CAGE-CH-0235</strain>
    </source>
</reference>
<feature type="domain" description="NmrA-like" evidence="3">
    <location>
        <begin position="5"/>
        <end position="218"/>
    </location>
</feature>
<organism evidence="4 5">
    <name type="scientific">Stachybotrys elegans</name>
    <dbReference type="NCBI Taxonomy" id="80388"/>
    <lineage>
        <taxon>Eukaryota</taxon>
        <taxon>Fungi</taxon>
        <taxon>Dikarya</taxon>
        <taxon>Ascomycota</taxon>
        <taxon>Pezizomycotina</taxon>
        <taxon>Sordariomycetes</taxon>
        <taxon>Hypocreomycetidae</taxon>
        <taxon>Hypocreales</taxon>
        <taxon>Stachybotryaceae</taxon>
        <taxon>Stachybotrys</taxon>
    </lineage>
</organism>
<dbReference type="Proteomes" id="UP000813444">
    <property type="component" value="Unassembled WGS sequence"/>
</dbReference>
<evidence type="ECO:0000256" key="1">
    <source>
        <dbReference type="ARBA" id="ARBA00022857"/>
    </source>
</evidence>
<protein>
    <recommendedName>
        <fullName evidence="3">NmrA-like domain-containing protein</fullName>
    </recommendedName>
</protein>
<keyword evidence="5" id="KW-1185">Reference proteome</keyword>
<dbReference type="EMBL" id="JAGPNK010000017">
    <property type="protein sequence ID" value="KAH7305994.1"/>
    <property type="molecule type" value="Genomic_DNA"/>
</dbReference>